<dbReference type="InterPro" id="IPR003594">
    <property type="entry name" value="HATPase_dom"/>
</dbReference>
<dbReference type="InterPro" id="IPR004358">
    <property type="entry name" value="Sig_transdc_His_kin-like_C"/>
</dbReference>
<dbReference type="InterPro" id="IPR036097">
    <property type="entry name" value="HisK_dim/P_sf"/>
</dbReference>
<comment type="catalytic activity">
    <reaction evidence="1">
        <text>ATP + protein L-histidine = ADP + protein N-phospho-L-histidine.</text>
        <dbReference type="EC" id="2.7.13.3"/>
    </reaction>
</comment>
<evidence type="ECO:0000259" key="11">
    <source>
        <dbReference type="PROSITE" id="PS50110"/>
    </source>
</evidence>
<dbReference type="InterPro" id="IPR001789">
    <property type="entry name" value="Sig_transdc_resp-reg_receiver"/>
</dbReference>
<dbReference type="PROSITE" id="PS50109">
    <property type="entry name" value="HIS_KIN"/>
    <property type="match status" value="1"/>
</dbReference>
<dbReference type="SUPFAM" id="SSF47384">
    <property type="entry name" value="Homodimeric domain of signal transducing histidine kinase"/>
    <property type="match status" value="1"/>
</dbReference>
<feature type="domain" description="Response regulatory" evidence="11">
    <location>
        <begin position="10"/>
        <end position="124"/>
    </location>
</feature>
<dbReference type="EMBL" id="AP025592">
    <property type="protein sequence ID" value="BDG08029.1"/>
    <property type="molecule type" value="Genomic_DNA"/>
</dbReference>
<sequence>MTPQTPRRPRLLIVDDNGDLVDNLREILEDAGYHVTGAASCAAALDVAGTEGFDVALVDLRLPDGDGTALAPQLKEASPDGEVVLLTGFATLESAMAAVRAGACAYLVKPCATQELLVTVEQAMRQVRLHAEKHELARRAQTAEKLAAIGTMTAGLSHEIRNPLNAAALQLTVLERRIHKLPAEGQQPALLEPLSLVRDEIRRLDHILEDFLQFARPREFVAHTVDVETVLKKVLDLVEGQAERRGVQVIRDFQPVPPVRGDEERLRQVVMNLALNAVEALPPGGFVRLTSVLEAPDGADVLIHVDDNGPGIPAELRERIFEPFFTTKAAGSGLGLSIVHAIVTQHGGTISAGESPEGGARFTLALPRAD</sequence>
<dbReference type="SMART" id="SM00387">
    <property type="entry name" value="HATPase_c"/>
    <property type="match status" value="1"/>
</dbReference>
<evidence type="ECO:0000256" key="4">
    <source>
        <dbReference type="ARBA" id="ARBA00022679"/>
    </source>
</evidence>
<dbReference type="Proteomes" id="UP001162734">
    <property type="component" value="Chromosome"/>
</dbReference>
<dbReference type="PRINTS" id="PR00344">
    <property type="entry name" value="BCTRLSENSOR"/>
</dbReference>
<dbReference type="InterPro" id="IPR003661">
    <property type="entry name" value="HisK_dim/P_dom"/>
</dbReference>
<dbReference type="PANTHER" id="PTHR43065">
    <property type="entry name" value="SENSOR HISTIDINE KINASE"/>
    <property type="match status" value="1"/>
</dbReference>
<dbReference type="RefSeq" id="WP_248345134.1">
    <property type="nucleotide sequence ID" value="NZ_AP025592.1"/>
</dbReference>
<keyword evidence="7" id="KW-0067">ATP-binding</keyword>
<evidence type="ECO:0000313" key="13">
    <source>
        <dbReference type="Proteomes" id="UP001162734"/>
    </source>
</evidence>
<dbReference type="Pfam" id="PF00072">
    <property type="entry name" value="Response_reg"/>
    <property type="match status" value="1"/>
</dbReference>
<evidence type="ECO:0000256" key="7">
    <source>
        <dbReference type="ARBA" id="ARBA00022840"/>
    </source>
</evidence>
<evidence type="ECO:0000256" key="8">
    <source>
        <dbReference type="ARBA" id="ARBA00023012"/>
    </source>
</evidence>
<dbReference type="SMART" id="SM00388">
    <property type="entry name" value="HisKA"/>
    <property type="match status" value="1"/>
</dbReference>
<dbReference type="Pfam" id="PF00512">
    <property type="entry name" value="HisKA"/>
    <property type="match status" value="1"/>
</dbReference>
<evidence type="ECO:0000256" key="6">
    <source>
        <dbReference type="ARBA" id="ARBA00022777"/>
    </source>
</evidence>
<keyword evidence="6 12" id="KW-0418">Kinase</keyword>
<accession>A0ABM7X858</accession>
<dbReference type="GO" id="GO:0016301">
    <property type="term" value="F:kinase activity"/>
    <property type="evidence" value="ECO:0007669"/>
    <property type="project" value="UniProtKB-KW"/>
</dbReference>
<evidence type="ECO:0000256" key="3">
    <source>
        <dbReference type="ARBA" id="ARBA00022553"/>
    </source>
</evidence>
<evidence type="ECO:0000313" key="12">
    <source>
        <dbReference type="EMBL" id="BDG08029.1"/>
    </source>
</evidence>
<keyword evidence="8" id="KW-0902">Two-component regulatory system</keyword>
<evidence type="ECO:0000259" key="10">
    <source>
        <dbReference type="PROSITE" id="PS50109"/>
    </source>
</evidence>
<keyword evidence="5" id="KW-0547">Nucleotide-binding</keyword>
<dbReference type="Pfam" id="PF02518">
    <property type="entry name" value="HATPase_c"/>
    <property type="match status" value="1"/>
</dbReference>
<dbReference type="Gene3D" id="1.10.287.130">
    <property type="match status" value="1"/>
</dbReference>
<evidence type="ECO:0000256" key="2">
    <source>
        <dbReference type="ARBA" id="ARBA00012438"/>
    </source>
</evidence>
<dbReference type="SUPFAM" id="SSF52172">
    <property type="entry name" value="CheY-like"/>
    <property type="match status" value="1"/>
</dbReference>
<dbReference type="PROSITE" id="PS50110">
    <property type="entry name" value="RESPONSE_REGULATORY"/>
    <property type="match status" value="1"/>
</dbReference>
<keyword evidence="4" id="KW-0808">Transferase</keyword>
<dbReference type="SMART" id="SM00448">
    <property type="entry name" value="REC"/>
    <property type="match status" value="1"/>
</dbReference>
<dbReference type="PANTHER" id="PTHR43065:SF10">
    <property type="entry name" value="PEROXIDE STRESS-ACTIVATED HISTIDINE KINASE MAK3"/>
    <property type="match status" value="1"/>
</dbReference>
<name>A0ABM7X858_9BACT</name>
<keyword evidence="3 9" id="KW-0597">Phosphoprotein</keyword>
<keyword evidence="13" id="KW-1185">Reference proteome</keyword>
<dbReference type="CDD" id="cd00075">
    <property type="entry name" value="HATPase"/>
    <property type="match status" value="1"/>
</dbReference>
<dbReference type="InterPro" id="IPR005467">
    <property type="entry name" value="His_kinase_dom"/>
</dbReference>
<dbReference type="InterPro" id="IPR011006">
    <property type="entry name" value="CheY-like_superfamily"/>
</dbReference>
<dbReference type="Gene3D" id="3.30.565.10">
    <property type="entry name" value="Histidine kinase-like ATPase, C-terminal domain"/>
    <property type="match status" value="1"/>
</dbReference>
<dbReference type="InterPro" id="IPR036890">
    <property type="entry name" value="HATPase_C_sf"/>
</dbReference>
<protein>
    <recommendedName>
        <fullName evidence="2">histidine kinase</fullName>
        <ecNumber evidence="2">2.7.13.3</ecNumber>
    </recommendedName>
</protein>
<evidence type="ECO:0000256" key="9">
    <source>
        <dbReference type="PROSITE-ProRule" id="PRU00169"/>
    </source>
</evidence>
<dbReference type="CDD" id="cd00082">
    <property type="entry name" value="HisKA"/>
    <property type="match status" value="1"/>
</dbReference>
<evidence type="ECO:0000256" key="5">
    <source>
        <dbReference type="ARBA" id="ARBA00022741"/>
    </source>
</evidence>
<feature type="domain" description="Histidine kinase" evidence="10">
    <location>
        <begin position="155"/>
        <end position="370"/>
    </location>
</feature>
<organism evidence="12 13">
    <name type="scientific">Anaeromyxobacter paludicola</name>
    <dbReference type="NCBI Taxonomy" id="2918171"/>
    <lineage>
        <taxon>Bacteria</taxon>
        <taxon>Pseudomonadati</taxon>
        <taxon>Myxococcota</taxon>
        <taxon>Myxococcia</taxon>
        <taxon>Myxococcales</taxon>
        <taxon>Cystobacterineae</taxon>
        <taxon>Anaeromyxobacteraceae</taxon>
        <taxon>Anaeromyxobacter</taxon>
    </lineage>
</organism>
<dbReference type="EC" id="2.7.13.3" evidence="2"/>
<dbReference type="SUPFAM" id="SSF55874">
    <property type="entry name" value="ATPase domain of HSP90 chaperone/DNA topoisomerase II/histidine kinase"/>
    <property type="match status" value="1"/>
</dbReference>
<evidence type="ECO:0000256" key="1">
    <source>
        <dbReference type="ARBA" id="ARBA00000085"/>
    </source>
</evidence>
<gene>
    <name evidence="12" type="ORF">AMPC_11420</name>
</gene>
<dbReference type="Gene3D" id="3.40.50.2300">
    <property type="match status" value="1"/>
</dbReference>
<feature type="modified residue" description="4-aspartylphosphate" evidence="9">
    <location>
        <position position="59"/>
    </location>
</feature>
<proteinExistence type="predicted"/>
<reference evidence="13" key="1">
    <citation type="journal article" date="2022" name="Int. J. Syst. Evol. Microbiol.">
        <title>Anaeromyxobacter oryzae sp. nov., Anaeromyxobacter diazotrophicus sp. nov. and Anaeromyxobacter paludicola sp. nov., isolated from paddy soils.</title>
        <authorList>
            <person name="Itoh H."/>
            <person name="Xu Z."/>
            <person name="Mise K."/>
            <person name="Masuda Y."/>
            <person name="Ushijima N."/>
            <person name="Hayakawa C."/>
            <person name="Shiratori Y."/>
            <person name="Senoo K."/>
        </authorList>
    </citation>
    <scope>NUCLEOTIDE SEQUENCE [LARGE SCALE GENOMIC DNA]</scope>
    <source>
        <strain evidence="13">Red630</strain>
    </source>
</reference>